<evidence type="ECO:0000256" key="5">
    <source>
        <dbReference type="ARBA" id="ARBA00022967"/>
    </source>
</evidence>
<comment type="function">
    <text evidence="6">Part of the ABC transporter complex HmuTUV involved in hemin import. Responsible for energy coupling to the transport system.</text>
</comment>
<name>A0ABR8SEV9_9BURK</name>
<organism evidence="8 9">
    <name type="scientific">Comamonas avium</name>
    <dbReference type="NCBI Taxonomy" id="2762231"/>
    <lineage>
        <taxon>Bacteria</taxon>
        <taxon>Pseudomonadati</taxon>
        <taxon>Pseudomonadota</taxon>
        <taxon>Betaproteobacteria</taxon>
        <taxon>Burkholderiales</taxon>
        <taxon>Comamonadaceae</taxon>
        <taxon>Comamonas</taxon>
    </lineage>
</organism>
<evidence type="ECO:0000256" key="2">
    <source>
        <dbReference type="ARBA" id="ARBA00022475"/>
    </source>
</evidence>
<dbReference type="GO" id="GO:0005524">
    <property type="term" value="F:ATP binding"/>
    <property type="evidence" value="ECO:0007669"/>
    <property type="project" value="UniProtKB-KW"/>
</dbReference>
<dbReference type="EMBL" id="JACSQK010000009">
    <property type="protein sequence ID" value="MBD7962021.1"/>
    <property type="molecule type" value="Genomic_DNA"/>
</dbReference>
<dbReference type="SMART" id="SM00382">
    <property type="entry name" value="AAA"/>
    <property type="match status" value="1"/>
</dbReference>
<evidence type="ECO:0000256" key="4">
    <source>
        <dbReference type="ARBA" id="ARBA00022840"/>
    </source>
</evidence>
<dbReference type="InterPro" id="IPR003593">
    <property type="entry name" value="AAA+_ATPase"/>
</dbReference>
<keyword evidence="2" id="KW-1003">Cell membrane</keyword>
<reference evidence="8 9" key="1">
    <citation type="submission" date="2020-08" db="EMBL/GenBank/DDBJ databases">
        <title>A Genomic Blueprint of the Chicken Gut Microbiome.</title>
        <authorList>
            <person name="Gilroy R."/>
            <person name="Ravi A."/>
            <person name="Getino M."/>
            <person name="Pursley I."/>
            <person name="Horton D.L."/>
            <person name="Alikhan N.-F."/>
            <person name="Baker D."/>
            <person name="Gharbi K."/>
            <person name="Hall N."/>
            <person name="Watson M."/>
            <person name="Adriaenssens E.M."/>
            <person name="Foster-Nyarko E."/>
            <person name="Jarju S."/>
            <person name="Secka A."/>
            <person name="Antonio M."/>
            <person name="Oren A."/>
            <person name="Chaudhuri R."/>
            <person name="La Ragione R.M."/>
            <person name="Hildebrand F."/>
            <person name="Pallen M.J."/>
        </authorList>
    </citation>
    <scope>NUCLEOTIDE SEQUENCE [LARGE SCALE GENOMIC DNA]</scope>
    <source>
        <strain evidence="8 9">Sa2CVA6</strain>
    </source>
</reference>
<evidence type="ECO:0000313" key="8">
    <source>
        <dbReference type="EMBL" id="MBD7962021.1"/>
    </source>
</evidence>
<keyword evidence="1" id="KW-0813">Transport</keyword>
<accession>A0ABR8SEV9</accession>
<evidence type="ECO:0000256" key="3">
    <source>
        <dbReference type="ARBA" id="ARBA00022741"/>
    </source>
</evidence>
<dbReference type="PANTHER" id="PTHR42794">
    <property type="entry name" value="HEMIN IMPORT ATP-BINDING PROTEIN HMUV"/>
    <property type="match status" value="1"/>
</dbReference>
<feature type="domain" description="ABC transporter" evidence="7">
    <location>
        <begin position="4"/>
        <end position="240"/>
    </location>
</feature>
<gene>
    <name evidence="8" type="ORF">H9646_16240</name>
</gene>
<dbReference type="PROSITE" id="PS50893">
    <property type="entry name" value="ABC_TRANSPORTER_2"/>
    <property type="match status" value="1"/>
</dbReference>
<evidence type="ECO:0000256" key="1">
    <source>
        <dbReference type="ARBA" id="ARBA00022448"/>
    </source>
</evidence>
<protein>
    <submittedName>
        <fullName evidence="8">ABC transporter ATP-binding protein</fullName>
    </submittedName>
</protein>
<evidence type="ECO:0000313" key="9">
    <source>
        <dbReference type="Proteomes" id="UP000634919"/>
    </source>
</evidence>
<dbReference type="Proteomes" id="UP000634919">
    <property type="component" value="Unassembled WGS sequence"/>
</dbReference>
<dbReference type="InterPro" id="IPR027417">
    <property type="entry name" value="P-loop_NTPase"/>
</dbReference>
<keyword evidence="9" id="KW-1185">Reference proteome</keyword>
<evidence type="ECO:0000256" key="6">
    <source>
        <dbReference type="ARBA" id="ARBA00037066"/>
    </source>
</evidence>
<dbReference type="SUPFAM" id="SSF52540">
    <property type="entry name" value="P-loop containing nucleoside triphosphate hydrolases"/>
    <property type="match status" value="1"/>
</dbReference>
<evidence type="ECO:0000259" key="7">
    <source>
        <dbReference type="PROSITE" id="PS50893"/>
    </source>
</evidence>
<dbReference type="Pfam" id="PF00005">
    <property type="entry name" value="ABC_tran"/>
    <property type="match status" value="1"/>
</dbReference>
<sequence>MRTLAIESLQVDWAGKTCVKDLSFEVQSGELFALIGPNGAGKSTVLRAIAQLLPHQGRVLLDGQDLGRLAPGQRAKRLAYLSQGDQVAWPLQVRDFVALGRLPHQSRFGIRSASSADEQAIDTALSAMHLQAFQHRHLNELSGGERARARLARAMAVQAPLLLADEPVAALDPYHQLSVMELLRSQCNAGQAVVVVLHDLTLASRFCDRVLLLQSGSAVACGAPRHVLTPANLQHVYQVQAMHGEHESQGYVVPWRCRPVTQ</sequence>
<dbReference type="PANTHER" id="PTHR42794:SF1">
    <property type="entry name" value="HEMIN IMPORT ATP-BINDING PROTEIN HMUV"/>
    <property type="match status" value="1"/>
</dbReference>
<dbReference type="CDD" id="cd03214">
    <property type="entry name" value="ABC_Iron-Siderophores_B12_Hemin"/>
    <property type="match status" value="1"/>
</dbReference>
<keyword evidence="5" id="KW-1278">Translocase</keyword>
<dbReference type="PROSITE" id="PS00211">
    <property type="entry name" value="ABC_TRANSPORTER_1"/>
    <property type="match status" value="1"/>
</dbReference>
<dbReference type="Gene3D" id="3.40.50.300">
    <property type="entry name" value="P-loop containing nucleotide triphosphate hydrolases"/>
    <property type="match status" value="1"/>
</dbReference>
<keyword evidence="4 8" id="KW-0067">ATP-binding</keyword>
<proteinExistence type="predicted"/>
<dbReference type="InterPro" id="IPR017871">
    <property type="entry name" value="ABC_transporter-like_CS"/>
</dbReference>
<keyword evidence="3" id="KW-0547">Nucleotide-binding</keyword>
<comment type="caution">
    <text evidence="8">The sequence shown here is derived from an EMBL/GenBank/DDBJ whole genome shotgun (WGS) entry which is preliminary data.</text>
</comment>
<keyword evidence="2" id="KW-0472">Membrane</keyword>
<dbReference type="InterPro" id="IPR003439">
    <property type="entry name" value="ABC_transporter-like_ATP-bd"/>
</dbReference>
<dbReference type="RefSeq" id="WP_191724441.1">
    <property type="nucleotide sequence ID" value="NZ_JACSQK010000009.1"/>
</dbReference>